<feature type="modified residue" description="4-aspartylphosphate" evidence="11">
    <location>
        <position position="52"/>
    </location>
</feature>
<protein>
    <recommendedName>
        <fullName evidence="3">Nif-specific regulatory protein</fullName>
    </recommendedName>
</protein>
<dbReference type="SUPFAM" id="SSF46689">
    <property type="entry name" value="Homeodomain-like"/>
    <property type="match status" value="1"/>
</dbReference>
<dbReference type="InterPro" id="IPR002078">
    <property type="entry name" value="Sigma_54_int"/>
</dbReference>
<keyword evidence="9" id="KW-0010">Activator</keyword>
<dbReference type="SUPFAM" id="SSF52172">
    <property type="entry name" value="CheY-like"/>
    <property type="match status" value="1"/>
</dbReference>
<dbReference type="Pfam" id="PF00072">
    <property type="entry name" value="Response_reg"/>
    <property type="match status" value="1"/>
</dbReference>
<evidence type="ECO:0000259" key="13">
    <source>
        <dbReference type="PROSITE" id="PS50110"/>
    </source>
</evidence>
<comment type="function">
    <text evidence="1">Required for activation of most nif operons, which are directly involved in nitrogen fixation.</text>
</comment>
<evidence type="ECO:0000256" key="6">
    <source>
        <dbReference type="ARBA" id="ARBA00022840"/>
    </source>
</evidence>
<dbReference type="PROSITE" id="PS00688">
    <property type="entry name" value="SIGMA54_INTERACT_3"/>
    <property type="match status" value="1"/>
</dbReference>
<dbReference type="GeneID" id="68869880"/>
<dbReference type="InterPro" id="IPR058031">
    <property type="entry name" value="AAA_lid_NorR"/>
</dbReference>
<keyword evidence="10" id="KW-0804">Transcription</keyword>
<dbReference type="SUPFAM" id="SSF52540">
    <property type="entry name" value="P-loop containing nucleoside triphosphate hydrolases"/>
    <property type="match status" value="1"/>
</dbReference>
<dbReference type="PANTHER" id="PTHR32071:SF17">
    <property type="entry name" value="TRANSCRIPTIONAL REGULATOR (NTRC FAMILY)"/>
    <property type="match status" value="1"/>
</dbReference>
<dbReference type="InterPro" id="IPR003593">
    <property type="entry name" value="AAA+_ATPase"/>
</dbReference>
<dbReference type="CDD" id="cd00009">
    <property type="entry name" value="AAA"/>
    <property type="match status" value="1"/>
</dbReference>
<evidence type="ECO:0000256" key="4">
    <source>
        <dbReference type="ARBA" id="ARBA00022553"/>
    </source>
</evidence>
<dbReference type="FunFam" id="1.10.10.60:FF:000165">
    <property type="entry name" value="Two-component system nitrogen regulation response regulator NtrX"/>
    <property type="match status" value="1"/>
</dbReference>
<evidence type="ECO:0000313" key="14">
    <source>
        <dbReference type="EMBL" id="KEJ94752.1"/>
    </source>
</evidence>
<dbReference type="InterPro" id="IPR025944">
    <property type="entry name" value="Sigma_54_int_dom_CS"/>
</dbReference>
<dbReference type="Pfam" id="PF02954">
    <property type="entry name" value="HTH_8"/>
    <property type="match status" value="1"/>
</dbReference>
<dbReference type="AlphaFoldDB" id="A0A073JAJ9"/>
<dbReference type="SMART" id="SM00448">
    <property type="entry name" value="REC"/>
    <property type="match status" value="1"/>
</dbReference>
<keyword evidence="4 11" id="KW-0597">Phosphoprotein</keyword>
<dbReference type="SMART" id="SM00382">
    <property type="entry name" value="AAA"/>
    <property type="match status" value="1"/>
</dbReference>
<dbReference type="PROSITE" id="PS50110">
    <property type="entry name" value="RESPONSE_REGULATORY"/>
    <property type="match status" value="1"/>
</dbReference>
<dbReference type="InterPro" id="IPR027417">
    <property type="entry name" value="P-loop_NTPase"/>
</dbReference>
<keyword evidence="5" id="KW-0547">Nucleotide-binding</keyword>
<dbReference type="InterPro" id="IPR002197">
    <property type="entry name" value="HTH_Fis"/>
</dbReference>
<evidence type="ECO:0000256" key="2">
    <source>
        <dbReference type="ARBA" id="ARBA00011135"/>
    </source>
</evidence>
<dbReference type="RefSeq" id="WP_037928737.1">
    <property type="nucleotide sequence ID" value="NZ_CP054599.1"/>
</dbReference>
<dbReference type="InterPro" id="IPR009057">
    <property type="entry name" value="Homeodomain-like_sf"/>
</dbReference>
<evidence type="ECO:0000256" key="5">
    <source>
        <dbReference type="ARBA" id="ARBA00022741"/>
    </source>
</evidence>
<evidence type="ECO:0000256" key="11">
    <source>
        <dbReference type="PROSITE-ProRule" id="PRU00169"/>
    </source>
</evidence>
<keyword evidence="6" id="KW-0067">ATP-binding</keyword>
<accession>A0A073JAJ9</accession>
<dbReference type="Gene3D" id="1.10.8.60">
    <property type="match status" value="1"/>
</dbReference>
<dbReference type="Pfam" id="PF25601">
    <property type="entry name" value="AAA_lid_14"/>
    <property type="match status" value="1"/>
</dbReference>
<comment type="caution">
    <text evidence="14">The sequence shown here is derived from an EMBL/GenBank/DDBJ whole genome shotgun (WGS) entry which is preliminary data.</text>
</comment>
<evidence type="ECO:0000256" key="3">
    <source>
        <dbReference type="ARBA" id="ARBA00015308"/>
    </source>
</evidence>
<comment type="subunit">
    <text evidence="2">Interacts with sigma-54.</text>
</comment>
<keyword evidence="15" id="KW-1185">Reference proteome</keyword>
<keyword evidence="8" id="KW-0805">Transcription regulation</keyword>
<gene>
    <name evidence="14" type="ORF">SUH3_04850</name>
</gene>
<evidence type="ECO:0000313" key="15">
    <source>
        <dbReference type="Proteomes" id="UP000027746"/>
    </source>
</evidence>
<dbReference type="Gene3D" id="3.40.50.2300">
    <property type="match status" value="1"/>
</dbReference>
<dbReference type="PROSITE" id="PS50045">
    <property type="entry name" value="SIGMA54_INTERACT_4"/>
    <property type="match status" value="1"/>
</dbReference>
<dbReference type="GO" id="GO:0000160">
    <property type="term" value="P:phosphorelay signal transduction system"/>
    <property type="evidence" value="ECO:0007669"/>
    <property type="project" value="UniProtKB-KW"/>
</dbReference>
<proteinExistence type="predicted"/>
<evidence type="ECO:0000256" key="8">
    <source>
        <dbReference type="ARBA" id="ARBA00023015"/>
    </source>
</evidence>
<name>A0A073JAJ9_9RHOB</name>
<dbReference type="Pfam" id="PF00158">
    <property type="entry name" value="Sigma54_activat"/>
    <property type="match status" value="1"/>
</dbReference>
<dbReference type="InterPro" id="IPR011006">
    <property type="entry name" value="CheY-like_superfamily"/>
</dbReference>
<dbReference type="EMBL" id="JAMD01000010">
    <property type="protein sequence ID" value="KEJ94752.1"/>
    <property type="molecule type" value="Genomic_DNA"/>
</dbReference>
<dbReference type="Proteomes" id="UP000027746">
    <property type="component" value="Unassembled WGS sequence"/>
</dbReference>
<feature type="domain" description="Response regulatory" evidence="13">
    <location>
        <begin position="3"/>
        <end position="119"/>
    </location>
</feature>
<feature type="domain" description="Sigma-54 factor interaction" evidence="12">
    <location>
        <begin position="141"/>
        <end position="366"/>
    </location>
</feature>
<evidence type="ECO:0000256" key="9">
    <source>
        <dbReference type="ARBA" id="ARBA00023159"/>
    </source>
</evidence>
<dbReference type="GO" id="GO:0043565">
    <property type="term" value="F:sequence-specific DNA binding"/>
    <property type="evidence" value="ECO:0007669"/>
    <property type="project" value="InterPro"/>
</dbReference>
<organism evidence="14 15">
    <name type="scientific">Pseudosulfitobacter pseudonitzschiae</name>
    <dbReference type="NCBI Taxonomy" id="1402135"/>
    <lineage>
        <taxon>Bacteria</taxon>
        <taxon>Pseudomonadati</taxon>
        <taxon>Pseudomonadota</taxon>
        <taxon>Alphaproteobacteria</taxon>
        <taxon>Rhodobacterales</taxon>
        <taxon>Roseobacteraceae</taxon>
        <taxon>Pseudosulfitobacter</taxon>
    </lineage>
</organism>
<evidence type="ECO:0000256" key="7">
    <source>
        <dbReference type="ARBA" id="ARBA00023012"/>
    </source>
</evidence>
<dbReference type="GO" id="GO:0005524">
    <property type="term" value="F:ATP binding"/>
    <property type="evidence" value="ECO:0007669"/>
    <property type="project" value="UniProtKB-KW"/>
</dbReference>
<reference evidence="14 15" key="1">
    <citation type="submission" date="2014-01" db="EMBL/GenBank/DDBJ databases">
        <title>Sulfitobacter sp. H3 (MCCC 1A00686) Genome Sequencing.</title>
        <authorList>
            <person name="Lai Q."/>
            <person name="Hong Z."/>
        </authorList>
    </citation>
    <scope>NUCLEOTIDE SEQUENCE [LARGE SCALE GENOMIC DNA]</scope>
    <source>
        <strain evidence="14 15">H3</strain>
    </source>
</reference>
<dbReference type="GO" id="GO:0006355">
    <property type="term" value="P:regulation of DNA-templated transcription"/>
    <property type="evidence" value="ECO:0007669"/>
    <property type="project" value="InterPro"/>
</dbReference>
<dbReference type="OrthoDB" id="9802388at2"/>
<dbReference type="InterPro" id="IPR001789">
    <property type="entry name" value="Sig_transdc_resp-reg_receiver"/>
</dbReference>
<dbReference type="FunFam" id="3.40.50.300:FF:000006">
    <property type="entry name" value="DNA-binding transcriptional regulator NtrC"/>
    <property type="match status" value="1"/>
</dbReference>
<evidence type="ECO:0000256" key="10">
    <source>
        <dbReference type="ARBA" id="ARBA00023163"/>
    </source>
</evidence>
<evidence type="ECO:0000256" key="1">
    <source>
        <dbReference type="ARBA" id="ARBA00002167"/>
    </source>
</evidence>
<keyword evidence="7" id="KW-0902">Two-component regulatory system</keyword>
<sequence>MSDILIVDDERDIRELISDILKDEGFATRLAGNSDDAMSAINAEAPALMILDIWLKDSRMDGIDILKTVKRDNPDVPVVIISGHGNIEIAVAAIKQGAYDFIEKPFNIDQLLVVIRRAMETSRLRRENQSLRRQDSSPTQMIGSSASFKGLISQLDKVTKSNGRVMLTGPAGAGKELAARYIHAHSNRASAPFVTVNCAGVAPDRMEEVLFGRENAERGVEPGLLEQAHGGVIYFDEVADMPLGTQSKILRVLVDQQFTRVGGNDKVRVDLRVISSTNRDLEKAIAAETFRQELFHRLNVVPIAVPSLEDRREDIPVLAEHFISEFNTVQGLPKRDISDEALALLQTMVWPGNVRQLKNLIERVLILGDGTGPIEARELPGIDQSPDGEEGRVVLSGALATLPLREAREAFEREYLLTQINRFGGNISRTANFVGMERSALHRKLKSLGVVTSAKAGSRVAHVDEADED</sequence>
<dbReference type="PANTHER" id="PTHR32071">
    <property type="entry name" value="TRANSCRIPTIONAL REGULATORY PROTEIN"/>
    <property type="match status" value="1"/>
</dbReference>
<dbReference type="CDD" id="cd17550">
    <property type="entry name" value="REC_NtrX-like"/>
    <property type="match status" value="1"/>
</dbReference>
<dbReference type="FunFam" id="3.40.50.2300:FF:000018">
    <property type="entry name" value="DNA-binding transcriptional regulator NtrC"/>
    <property type="match status" value="1"/>
</dbReference>
<evidence type="ECO:0000259" key="12">
    <source>
        <dbReference type="PROSITE" id="PS50045"/>
    </source>
</evidence>
<dbReference type="Gene3D" id="3.40.50.300">
    <property type="entry name" value="P-loop containing nucleotide triphosphate hydrolases"/>
    <property type="match status" value="1"/>
</dbReference>
<dbReference type="Gene3D" id="1.10.10.60">
    <property type="entry name" value="Homeodomain-like"/>
    <property type="match status" value="1"/>
</dbReference>